<gene>
    <name evidence="1" type="ORF">JCM19240_2315</name>
</gene>
<dbReference type="InterPro" id="IPR003615">
    <property type="entry name" value="HNH_nuc"/>
</dbReference>
<accession>A0A090T4E1</accession>
<protein>
    <submittedName>
        <fullName evidence="1">Uncharacterized protein</fullName>
    </submittedName>
</protein>
<dbReference type="Proteomes" id="UP000029224">
    <property type="component" value="Unassembled WGS sequence"/>
</dbReference>
<sequence length="337" mass="39433">MEFYQVDPSNENYWRSIILFGKNVASYKFALAHSLLELHTKPNDLITLEQLADPFSRHLCEHLKQSPKQITSKSSKFIEACAAYNRNDVDKDRLIQTTMKLGFNNVIDAFHNVNGGEIDNRFFVDERRSSKGIRLTDNFYRLTESPQFNSFQHETEARWKLVEQGWRMGVSRNLISVEYDSELKTLFTIGKERRVDITSCRDSLNGYQKGKCFYCYDEVSIDKAAKNLADVDHFFPWKAKDTVQNVNGVWNLVLSCTECNRGENGKFAKVPTIELLYRLHKRNEYFISSHLPLRETLIQQTGKNETTRRNFLQQQYTMAKNILIHEWQPEPRGIMTF</sequence>
<dbReference type="CDD" id="cd00085">
    <property type="entry name" value="HNHc"/>
    <property type="match status" value="1"/>
</dbReference>
<evidence type="ECO:0000313" key="1">
    <source>
        <dbReference type="EMBL" id="GAL33619.1"/>
    </source>
</evidence>
<dbReference type="Gene3D" id="1.10.30.50">
    <property type="match status" value="1"/>
</dbReference>
<dbReference type="AlphaFoldDB" id="A0A090T4E1"/>
<reference evidence="1 2" key="1">
    <citation type="submission" date="2014-09" db="EMBL/GenBank/DDBJ databases">
        <title>Vibrio maritimus JCM 19240. (C210) whole genome shotgun sequence.</title>
        <authorList>
            <person name="Sawabe T."/>
            <person name="Meirelles P."/>
            <person name="Nakanishi M."/>
            <person name="Sayaka M."/>
            <person name="Hattori M."/>
            <person name="Ohkuma M."/>
        </authorList>
    </citation>
    <scope>NUCLEOTIDE SEQUENCE [LARGE SCALE GENOMIC DNA]</scope>
    <source>
        <strain evidence="1 2">JCM 19240</strain>
    </source>
</reference>
<evidence type="ECO:0000313" key="2">
    <source>
        <dbReference type="Proteomes" id="UP000029224"/>
    </source>
</evidence>
<reference evidence="1 2" key="2">
    <citation type="submission" date="2014-09" db="EMBL/GenBank/DDBJ databases">
        <authorList>
            <consortium name="NBRP consortium"/>
            <person name="Sawabe T."/>
            <person name="Meirelles P."/>
            <person name="Nakanishi M."/>
            <person name="Sayaka M."/>
            <person name="Hattori M."/>
            <person name="Ohkuma M."/>
        </authorList>
    </citation>
    <scope>NUCLEOTIDE SEQUENCE [LARGE SCALE GENOMIC DNA]</scope>
    <source>
        <strain evidence="1 2">JCM 19240</strain>
    </source>
</reference>
<name>A0A090T4E1_9VIBR</name>
<organism evidence="1 2">
    <name type="scientific">Vibrio maritimus</name>
    <dbReference type="NCBI Taxonomy" id="990268"/>
    <lineage>
        <taxon>Bacteria</taxon>
        <taxon>Pseudomonadati</taxon>
        <taxon>Pseudomonadota</taxon>
        <taxon>Gammaproteobacteria</taxon>
        <taxon>Vibrionales</taxon>
        <taxon>Vibrionaceae</taxon>
        <taxon>Vibrio</taxon>
    </lineage>
</organism>
<dbReference type="OrthoDB" id="9804086at2"/>
<proteinExistence type="predicted"/>
<comment type="caution">
    <text evidence="1">The sequence shown here is derived from an EMBL/GenBank/DDBJ whole genome shotgun (WGS) entry which is preliminary data.</text>
</comment>
<dbReference type="EMBL" id="BBMT01000003">
    <property type="protein sequence ID" value="GAL33619.1"/>
    <property type="molecule type" value="Genomic_DNA"/>
</dbReference>
<keyword evidence="2" id="KW-1185">Reference proteome</keyword>